<sequence>MLSYECNASERQLREDRERELLRQGSLEPLERLDEALMEKLTDAGMLSWLESEENRELLFQYLTLIAKATAWYKEPAEVYFAAKRKIMLASLELPDAAEVVAKFLEEEMATIQEAVFAMPRKGHFLPKLFELTERLSQEGCVQLE</sequence>
<organism evidence="1 2">
    <name type="scientific">Effrenium voratum</name>
    <dbReference type="NCBI Taxonomy" id="2562239"/>
    <lineage>
        <taxon>Eukaryota</taxon>
        <taxon>Sar</taxon>
        <taxon>Alveolata</taxon>
        <taxon>Dinophyceae</taxon>
        <taxon>Suessiales</taxon>
        <taxon>Symbiodiniaceae</taxon>
        <taxon>Effrenium</taxon>
    </lineage>
</organism>
<dbReference type="EMBL" id="CAUJNA010003616">
    <property type="protein sequence ID" value="CAJ1406092.1"/>
    <property type="molecule type" value="Genomic_DNA"/>
</dbReference>
<evidence type="ECO:0000313" key="1">
    <source>
        <dbReference type="EMBL" id="CAJ1406092.1"/>
    </source>
</evidence>
<keyword evidence="2" id="KW-1185">Reference proteome</keyword>
<proteinExistence type="predicted"/>
<comment type="caution">
    <text evidence="1">The sequence shown here is derived from an EMBL/GenBank/DDBJ whole genome shotgun (WGS) entry which is preliminary data.</text>
</comment>
<gene>
    <name evidence="1" type="ORF">EVOR1521_LOCUS28146</name>
</gene>
<protein>
    <submittedName>
        <fullName evidence="1">Uncharacterized protein</fullName>
    </submittedName>
</protein>
<evidence type="ECO:0000313" key="2">
    <source>
        <dbReference type="Proteomes" id="UP001178507"/>
    </source>
</evidence>
<reference evidence="1" key="1">
    <citation type="submission" date="2023-08" db="EMBL/GenBank/DDBJ databases">
        <authorList>
            <person name="Chen Y."/>
            <person name="Shah S."/>
            <person name="Dougan E. K."/>
            <person name="Thang M."/>
            <person name="Chan C."/>
        </authorList>
    </citation>
    <scope>NUCLEOTIDE SEQUENCE</scope>
</reference>
<accession>A0AA36JI82</accession>
<name>A0AA36JI82_9DINO</name>
<dbReference type="AlphaFoldDB" id="A0AA36JI82"/>
<dbReference type="Proteomes" id="UP001178507">
    <property type="component" value="Unassembled WGS sequence"/>
</dbReference>